<reference evidence="1" key="1">
    <citation type="journal article" date="2015" name="Nature">
        <title>Complex archaea that bridge the gap between prokaryotes and eukaryotes.</title>
        <authorList>
            <person name="Spang A."/>
            <person name="Saw J.H."/>
            <person name="Jorgensen S.L."/>
            <person name="Zaremba-Niedzwiedzka K."/>
            <person name="Martijn J."/>
            <person name="Lind A.E."/>
            <person name="van Eijk R."/>
            <person name="Schleper C."/>
            <person name="Guy L."/>
            <person name="Ettema T.J."/>
        </authorList>
    </citation>
    <scope>NUCLEOTIDE SEQUENCE</scope>
</reference>
<proteinExistence type="predicted"/>
<sequence length="113" mass="11816">MADTSQAVIAIVKTGGADPTYTGSLSLSNNYQFPNDGKTFIHVKNGGGSPDTVTIVSQNSEDGLAVADRTVVVTAGEERMIGPLLPHVYNDGDGLVNFTHSFITSVTQAVFSL</sequence>
<name>A0A0F9P4U1_9ZZZZ</name>
<protein>
    <submittedName>
        <fullName evidence="1">Uncharacterized protein</fullName>
    </submittedName>
</protein>
<dbReference type="AlphaFoldDB" id="A0A0F9P4U1"/>
<comment type="caution">
    <text evidence="1">The sequence shown here is derived from an EMBL/GenBank/DDBJ whole genome shotgun (WGS) entry which is preliminary data.</text>
</comment>
<dbReference type="EMBL" id="LAZR01006954">
    <property type="protein sequence ID" value="KKM88482.1"/>
    <property type="molecule type" value="Genomic_DNA"/>
</dbReference>
<evidence type="ECO:0000313" key="1">
    <source>
        <dbReference type="EMBL" id="KKM88482.1"/>
    </source>
</evidence>
<organism evidence="1">
    <name type="scientific">marine sediment metagenome</name>
    <dbReference type="NCBI Taxonomy" id="412755"/>
    <lineage>
        <taxon>unclassified sequences</taxon>
        <taxon>metagenomes</taxon>
        <taxon>ecological metagenomes</taxon>
    </lineage>
</organism>
<gene>
    <name evidence="1" type="ORF">LCGC14_1258310</name>
</gene>
<accession>A0A0F9P4U1</accession>